<dbReference type="Proteomes" id="UP000729402">
    <property type="component" value="Unassembled WGS sequence"/>
</dbReference>
<reference evidence="2" key="1">
    <citation type="journal article" date="2021" name="bioRxiv">
        <title>Whole Genome Assembly and Annotation of Northern Wild Rice, Zizania palustris L., Supports a Whole Genome Duplication in the Zizania Genus.</title>
        <authorList>
            <person name="Haas M."/>
            <person name="Kono T."/>
            <person name="Macchietto M."/>
            <person name="Millas R."/>
            <person name="McGilp L."/>
            <person name="Shao M."/>
            <person name="Duquette J."/>
            <person name="Hirsch C.N."/>
            <person name="Kimball J."/>
        </authorList>
    </citation>
    <scope>NUCLEOTIDE SEQUENCE</scope>
    <source>
        <tissue evidence="2">Fresh leaf tissue</tissue>
    </source>
</reference>
<gene>
    <name evidence="2" type="ORF">GUJ93_ZPchr0005g15099</name>
</gene>
<dbReference type="AlphaFoldDB" id="A0A8J5SF39"/>
<keyword evidence="3" id="KW-1185">Reference proteome</keyword>
<organism evidence="2 3">
    <name type="scientific">Zizania palustris</name>
    <name type="common">Northern wild rice</name>
    <dbReference type="NCBI Taxonomy" id="103762"/>
    <lineage>
        <taxon>Eukaryota</taxon>
        <taxon>Viridiplantae</taxon>
        <taxon>Streptophyta</taxon>
        <taxon>Embryophyta</taxon>
        <taxon>Tracheophyta</taxon>
        <taxon>Spermatophyta</taxon>
        <taxon>Magnoliopsida</taxon>
        <taxon>Liliopsida</taxon>
        <taxon>Poales</taxon>
        <taxon>Poaceae</taxon>
        <taxon>BOP clade</taxon>
        <taxon>Oryzoideae</taxon>
        <taxon>Oryzeae</taxon>
        <taxon>Zizaniinae</taxon>
        <taxon>Zizania</taxon>
    </lineage>
</organism>
<feature type="region of interest" description="Disordered" evidence="1">
    <location>
        <begin position="1"/>
        <end position="26"/>
    </location>
</feature>
<dbReference type="EMBL" id="JAAALK010000284">
    <property type="protein sequence ID" value="KAG8067122.1"/>
    <property type="molecule type" value="Genomic_DNA"/>
</dbReference>
<accession>A0A8J5SF39</accession>
<protein>
    <submittedName>
        <fullName evidence="2">Uncharacterized protein</fullName>
    </submittedName>
</protein>
<reference evidence="2" key="2">
    <citation type="submission" date="2021-02" db="EMBL/GenBank/DDBJ databases">
        <authorList>
            <person name="Kimball J.A."/>
            <person name="Haas M.W."/>
            <person name="Macchietto M."/>
            <person name="Kono T."/>
            <person name="Duquette J."/>
            <person name="Shao M."/>
        </authorList>
    </citation>
    <scope>NUCLEOTIDE SEQUENCE</scope>
    <source>
        <tissue evidence="2">Fresh leaf tissue</tissue>
    </source>
</reference>
<proteinExistence type="predicted"/>
<comment type="caution">
    <text evidence="2">The sequence shown here is derived from an EMBL/GenBank/DDBJ whole genome shotgun (WGS) entry which is preliminary data.</text>
</comment>
<name>A0A8J5SF39_ZIZPA</name>
<sequence length="98" mass="10312">MGKTHIPTLLISSFPSSSSSASPSPSPSLISIYNTIRTPSSTFSTPLIADHLGFDPRRSSPVFFLIRRAGARSFRDVQYRDSAAAVGVGGAGEGSQPE</sequence>
<evidence type="ECO:0000256" key="1">
    <source>
        <dbReference type="SAM" id="MobiDB-lite"/>
    </source>
</evidence>
<evidence type="ECO:0000313" key="2">
    <source>
        <dbReference type="EMBL" id="KAG8067122.1"/>
    </source>
</evidence>
<feature type="compositionally biased region" description="Low complexity" evidence="1">
    <location>
        <begin position="9"/>
        <end position="26"/>
    </location>
</feature>
<evidence type="ECO:0000313" key="3">
    <source>
        <dbReference type="Proteomes" id="UP000729402"/>
    </source>
</evidence>